<dbReference type="PANTHER" id="PTHR17224:SF1">
    <property type="entry name" value="PEPTIDYL-TRNA HYDROLASE"/>
    <property type="match status" value="1"/>
</dbReference>
<dbReference type="InterPro" id="IPR036416">
    <property type="entry name" value="Pept_tRNA_hydro_sf"/>
</dbReference>
<dbReference type="EMBL" id="SDEE01000769">
    <property type="protein sequence ID" value="RXW14081.1"/>
    <property type="molecule type" value="Genomic_DNA"/>
</dbReference>
<keyword evidence="7" id="KW-1185">Reference proteome</keyword>
<dbReference type="PANTHER" id="PTHR17224">
    <property type="entry name" value="PEPTIDYL-TRNA HYDROLASE"/>
    <property type="match status" value="1"/>
</dbReference>
<protein>
    <recommendedName>
        <fullName evidence="1">peptidyl-tRNA hydrolase</fullName>
        <ecNumber evidence="1">3.1.1.29</ecNumber>
    </recommendedName>
</protein>
<dbReference type="InterPro" id="IPR001328">
    <property type="entry name" value="Pept_tRNA_hydro"/>
</dbReference>
<evidence type="ECO:0000313" key="7">
    <source>
        <dbReference type="Proteomes" id="UP000290288"/>
    </source>
</evidence>
<dbReference type="OrthoDB" id="1711136at2759"/>
<evidence type="ECO:0000256" key="2">
    <source>
        <dbReference type="ARBA" id="ARBA00022555"/>
    </source>
</evidence>
<dbReference type="Gene3D" id="3.40.50.1470">
    <property type="entry name" value="Peptidyl-tRNA hydrolase"/>
    <property type="match status" value="1"/>
</dbReference>
<dbReference type="GO" id="GO:0004045">
    <property type="term" value="F:peptidyl-tRNA hydrolase activity"/>
    <property type="evidence" value="ECO:0007669"/>
    <property type="project" value="UniProtKB-EC"/>
</dbReference>
<dbReference type="EC" id="3.1.1.29" evidence="1"/>
<evidence type="ECO:0000256" key="3">
    <source>
        <dbReference type="ARBA" id="ARBA00022801"/>
    </source>
</evidence>
<keyword evidence="3" id="KW-0378">Hydrolase</keyword>
<keyword evidence="4" id="KW-0694">RNA-binding</keyword>
<comment type="similarity">
    <text evidence="5">Belongs to the PTH family.</text>
</comment>
<dbReference type="STRING" id="2316362.A0A4Q2D6C4"/>
<name>A0A4Q2D6C4_9AGAR</name>
<dbReference type="GO" id="GO:0000049">
    <property type="term" value="F:tRNA binding"/>
    <property type="evidence" value="ECO:0007669"/>
    <property type="project" value="UniProtKB-KW"/>
</dbReference>
<dbReference type="AlphaFoldDB" id="A0A4Q2D6C4"/>
<dbReference type="InterPro" id="IPR018171">
    <property type="entry name" value="Pept_tRNA_hydro_CS"/>
</dbReference>
<sequence>MKPFTTLFYMARRKAHSSSTPHIFIAGLGNAPYPSTRHSVGQYIVTSLSQQLSIPLNSVRGGHMGSGTDPSTGLKITLFKSKQLMNISGPTVVTTFRTTQLPTDKLVLVYDSLTHAPCKLSSRLGGSHQGHNGVKSVMQSLGGSGKNKPFWQFRVGVGRGGDKGSIDKSVDAAEWVLGPLSAEEKEYWGVGGKGLESILREISRVTAEAEANDGSS</sequence>
<accession>A0A4Q2D6C4</accession>
<organism evidence="6 7">
    <name type="scientific">Candolleomyces aberdarensis</name>
    <dbReference type="NCBI Taxonomy" id="2316362"/>
    <lineage>
        <taxon>Eukaryota</taxon>
        <taxon>Fungi</taxon>
        <taxon>Dikarya</taxon>
        <taxon>Basidiomycota</taxon>
        <taxon>Agaricomycotina</taxon>
        <taxon>Agaricomycetes</taxon>
        <taxon>Agaricomycetidae</taxon>
        <taxon>Agaricales</taxon>
        <taxon>Agaricineae</taxon>
        <taxon>Psathyrellaceae</taxon>
        <taxon>Candolleomyces</taxon>
    </lineage>
</organism>
<dbReference type="Proteomes" id="UP000290288">
    <property type="component" value="Unassembled WGS sequence"/>
</dbReference>
<comment type="caution">
    <text evidence="6">The sequence shown here is derived from an EMBL/GenBank/DDBJ whole genome shotgun (WGS) entry which is preliminary data.</text>
</comment>
<evidence type="ECO:0000313" key="6">
    <source>
        <dbReference type="EMBL" id="RXW14081.1"/>
    </source>
</evidence>
<gene>
    <name evidence="6" type="ORF">EST38_g11774</name>
</gene>
<evidence type="ECO:0000256" key="1">
    <source>
        <dbReference type="ARBA" id="ARBA00013260"/>
    </source>
</evidence>
<evidence type="ECO:0000256" key="4">
    <source>
        <dbReference type="ARBA" id="ARBA00022884"/>
    </source>
</evidence>
<dbReference type="SUPFAM" id="SSF53178">
    <property type="entry name" value="Peptidyl-tRNA hydrolase-like"/>
    <property type="match status" value="1"/>
</dbReference>
<keyword evidence="2" id="KW-0820">tRNA-binding</keyword>
<dbReference type="PROSITE" id="PS01196">
    <property type="entry name" value="PEPT_TRNA_HYDROL_2"/>
    <property type="match status" value="1"/>
</dbReference>
<reference evidence="6 7" key="1">
    <citation type="submission" date="2019-01" db="EMBL/GenBank/DDBJ databases">
        <title>Draft genome sequence of Psathyrella aberdarensis IHI B618.</title>
        <authorList>
            <person name="Buettner E."/>
            <person name="Kellner H."/>
        </authorList>
    </citation>
    <scope>NUCLEOTIDE SEQUENCE [LARGE SCALE GENOMIC DNA]</scope>
    <source>
        <strain evidence="6 7">IHI B618</strain>
    </source>
</reference>
<evidence type="ECO:0000256" key="5">
    <source>
        <dbReference type="ARBA" id="ARBA00038063"/>
    </source>
</evidence>
<proteinExistence type="inferred from homology"/>
<dbReference type="Pfam" id="PF01195">
    <property type="entry name" value="Pept_tRNA_hydro"/>
    <property type="match status" value="1"/>
</dbReference>